<feature type="compositionally biased region" description="Basic and acidic residues" evidence="1">
    <location>
        <begin position="241"/>
        <end position="260"/>
    </location>
</feature>
<gene>
    <name evidence="2" type="ORF">CHYS00102_LOCUS23786</name>
</gene>
<feature type="region of interest" description="Disordered" evidence="1">
    <location>
        <begin position="363"/>
        <end position="541"/>
    </location>
</feature>
<organism evidence="2">
    <name type="scientific">Corethron hystrix</name>
    <dbReference type="NCBI Taxonomy" id="216773"/>
    <lineage>
        <taxon>Eukaryota</taxon>
        <taxon>Sar</taxon>
        <taxon>Stramenopiles</taxon>
        <taxon>Ochrophyta</taxon>
        <taxon>Bacillariophyta</taxon>
        <taxon>Coscinodiscophyceae</taxon>
        <taxon>Corethrophycidae</taxon>
        <taxon>Corethrales</taxon>
        <taxon>Corethraceae</taxon>
        <taxon>Corethron</taxon>
    </lineage>
</organism>
<feature type="region of interest" description="Disordered" evidence="1">
    <location>
        <begin position="178"/>
        <end position="268"/>
    </location>
</feature>
<feature type="compositionally biased region" description="Polar residues" evidence="1">
    <location>
        <begin position="497"/>
        <end position="512"/>
    </location>
</feature>
<accession>A0A7S1BSD4</accession>
<dbReference type="EMBL" id="HBFR01032684">
    <property type="protein sequence ID" value="CAD8896572.1"/>
    <property type="molecule type" value="Transcribed_RNA"/>
</dbReference>
<sequence length="541" mass="60513">MSELPPYSTFRTHDKQMMYPQALSPGNILSFVPPGFKQVLNIKFPDSRLAVCVRCKKNFKARQLCRVRNGHTDKPWSIAYVCITLDDSCITSDNKYVDSPLTVRMAQWQPFKTKRPIDIMSPVCALCKKTNQTRDFCRKQHQHCQLPWNTVYVVLSALEKTDPNSIIAAPSKLVGNENVSAPEKESGFSVTTTSSSEVKKGNSSENKKVDADKNEPTTDAKKEADVSPPVTKSTTEASPSKSEKKEAKPESQKEPDKSSNDDSDDINDIDMESKTFLVEVSAEKTRIQWLTIDSTDVKQGLDEMQIKALNSAIRVPGQSSNEQMYGNSSHSGHYPYHPMPYHHPPYASPYGYGYGPPSMPMAPYPQQMHSGTAPNGGAPPHPHMQMQGQQHAQQGHWQQPHPGAQWQGHYPMHAGGQRTDHSDMNNDGQTNVSPDHGQPMHQQQWHQGSWGASYQQPSQQQPPQQQQQQQQHNMFSPQSQSNQGSMDNRGTPAQAMPNYSNNSMFPNQQPGPQHSHPGMQHGMDNDDSMLEGNPSKRHRKV</sequence>
<feature type="compositionally biased region" description="Low complexity" evidence="1">
    <location>
        <begin position="187"/>
        <end position="196"/>
    </location>
</feature>
<evidence type="ECO:0000256" key="1">
    <source>
        <dbReference type="SAM" id="MobiDB-lite"/>
    </source>
</evidence>
<feature type="compositionally biased region" description="Low complexity" evidence="1">
    <location>
        <begin position="231"/>
        <end position="240"/>
    </location>
</feature>
<feature type="compositionally biased region" description="Polar residues" evidence="1">
    <location>
        <begin position="440"/>
        <end position="452"/>
    </location>
</feature>
<feature type="compositionally biased region" description="Low complexity" evidence="1">
    <location>
        <begin position="383"/>
        <end position="405"/>
    </location>
</feature>
<name>A0A7S1BSD4_9STRA</name>
<feature type="compositionally biased region" description="Basic and acidic residues" evidence="1">
    <location>
        <begin position="197"/>
        <end position="225"/>
    </location>
</feature>
<dbReference type="AlphaFoldDB" id="A0A7S1BSD4"/>
<evidence type="ECO:0000313" key="2">
    <source>
        <dbReference type="EMBL" id="CAD8896572.1"/>
    </source>
</evidence>
<reference evidence="2" key="1">
    <citation type="submission" date="2021-01" db="EMBL/GenBank/DDBJ databases">
        <authorList>
            <person name="Corre E."/>
            <person name="Pelletier E."/>
            <person name="Niang G."/>
            <person name="Scheremetjew M."/>
            <person name="Finn R."/>
            <person name="Kale V."/>
            <person name="Holt S."/>
            <person name="Cochrane G."/>
            <person name="Meng A."/>
            <person name="Brown T."/>
            <person name="Cohen L."/>
        </authorList>
    </citation>
    <scope>NUCLEOTIDE SEQUENCE</scope>
    <source>
        <strain evidence="2">308</strain>
    </source>
</reference>
<feature type="compositionally biased region" description="Low complexity" evidence="1">
    <location>
        <begin position="453"/>
        <end position="480"/>
    </location>
</feature>
<protein>
    <submittedName>
        <fullName evidence="2">Uncharacterized protein</fullName>
    </submittedName>
</protein>
<proteinExistence type="predicted"/>